<keyword evidence="3" id="KW-0540">Nuclease</keyword>
<dbReference type="EMBL" id="CP051774">
    <property type="protein sequence ID" value="QJE98097.1"/>
    <property type="molecule type" value="Genomic_DNA"/>
</dbReference>
<proteinExistence type="predicted"/>
<feature type="domain" description="Endonuclease/exonuclease/phosphatase" evidence="2">
    <location>
        <begin position="104"/>
        <end position="212"/>
    </location>
</feature>
<reference evidence="3 4" key="1">
    <citation type="submission" date="2020-04" db="EMBL/GenBank/DDBJ databases">
        <title>Luteolibacter sp. G-1-1-1 isolated from soil.</title>
        <authorList>
            <person name="Dahal R.H."/>
        </authorList>
    </citation>
    <scope>NUCLEOTIDE SEQUENCE [LARGE SCALE GENOMIC DNA]</scope>
    <source>
        <strain evidence="3 4">G-1-1-1</strain>
    </source>
</reference>
<keyword evidence="3" id="KW-0378">Hydrolase</keyword>
<accession>A0A858RM91</accession>
<keyword evidence="4" id="KW-1185">Reference proteome</keyword>
<evidence type="ECO:0000313" key="4">
    <source>
        <dbReference type="Proteomes" id="UP000501812"/>
    </source>
</evidence>
<dbReference type="InterPro" id="IPR005135">
    <property type="entry name" value="Endo/exonuclease/phosphatase"/>
</dbReference>
<keyword evidence="1" id="KW-0472">Membrane</keyword>
<dbReference type="Proteomes" id="UP000501812">
    <property type="component" value="Chromosome"/>
</dbReference>
<protein>
    <submittedName>
        <fullName evidence="3">Endonuclease/exonuclease/phosphatase family protein</fullName>
    </submittedName>
</protein>
<evidence type="ECO:0000313" key="3">
    <source>
        <dbReference type="EMBL" id="QJE98097.1"/>
    </source>
</evidence>
<dbReference type="InterPro" id="IPR036691">
    <property type="entry name" value="Endo/exonu/phosph_ase_sf"/>
</dbReference>
<keyword evidence="3" id="KW-0255">Endonuclease</keyword>
<keyword evidence="1" id="KW-0812">Transmembrane</keyword>
<evidence type="ECO:0000256" key="1">
    <source>
        <dbReference type="SAM" id="Phobius"/>
    </source>
</evidence>
<dbReference type="Pfam" id="PF03372">
    <property type="entry name" value="Exo_endo_phos"/>
    <property type="match status" value="1"/>
</dbReference>
<name>A0A858RM91_9BACT</name>
<dbReference type="Gene3D" id="3.60.10.10">
    <property type="entry name" value="Endonuclease/exonuclease/phosphatase"/>
    <property type="match status" value="1"/>
</dbReference>
<dbReference type="GO" id="GO:0004519">
    <property type="term" value="F:endonuclease activity"/>
    <property type="evidence" value="ECO:0007669"/>
    <property type="project" value="UniProtKB-KW"/>
</dbReference>
<dbReference type="KEGG" id="luo:HHL09_20680"/>
<organism evidence="3 4">
    <name type="scientific">Luteolibacter luteus</name>
    <dbReference type="NCBI Taxonomy" id="2728835"/>
    <lineage>
        <taxon>Bacteria</taxon>
        <taxon>Pseudomonadati</taxon>
        <taxon>Verrucomicrobiota</taxon>
        <taxon>Verrucomicrobiia</taxon>
        <taxon>Verrucomicrobiales</taxon>
        <taxon>Verrucomicrobiaceae</taxon>
        <taxon>Luteolibacter</taxon>
    </lineage>
</organism>
<gene>
    <name evidence="3" type="ORF">HHL09_20680</name>
</gene>
<dbReference type="SUPFAM" id="SSF56219">
    <property type="entry name" value="DNase I-like"/>
    <property type="match status" value="1"/>
</dbReference>
<keyword evidence="1" id="KW-1133">Transmembrane helix</keyword>
<keyword evidence="3" id="KW-0269">Exonuclease</keyword>
<evidence type="ECO:0000259" key="2">
    <source>
        <dbReference type="Pfam" id="PF03372"/>
    </source>
</evidence>
<feature type="transmembrane region" description="Helical" evidence="1">
    <location>
        <begin position="14"/>
        <end position="38"/>
    </location>
</feature>
<sequence>MRWRSFLFPKPKALVLRLAILGSLLPILGWCGGSYWIFDLFNHFQWQYLCLLGVAFVTLLCTREWRFAALASLCLAIPLTRIGLGVVDSPYQPFPGGKPLRITSFNVLTANTRYGDALSWIHKTMPDVIFLPEVDEEWAAQLRPLQGSHPYVVEHIVEGNFGFACYSKLPILEQEIIPCGELELPLLKLRLQGEGKTFVFFGAHPVPPAMSSGRGNGMSFSVLSPRRWRRKRTR</sequence>
<feature type="transmembrane region" description="Helical" evidence="1">
    <location>
        <begin position="44"/>
        <end position="61"/>
    </location>
</feature>
<dbReference type="AlphaFoldDB" id="A0A858RM91"/>
<dbReference type="GO" id="GO:0004527">
    <property type="term" value="F:exonuclease activity"/>
    <property type="evidence" value="ECO:0007669"/>
    <property type="project" value="UniProtKB-KW"/>
</dbReference>